<dbReference type="PIRSF" id="PIRSF006425">
    <property type="entry name" value="UCP006425_WD40"/>
    <property type="match status" value="1"/>
</dbReference>
<reference evidence="2" key="1">
    <citation type="submission" date="2017-09" db="EMBL/GenBank/DDBJ databases">
        <title>Depth-based differentiation of microbial function through sediment-hosted aquifers and enrichment of novel symbionts in the deep terrestrial subsurface.</title>
        <authorList>
            <person name="Probst A.J."/>
            <person name="Ladd B."/>
            <person name="Jarett J.K."/>
            <person name="Geller-Mcgrath D.E."/>
            <person name="Sieber C.M.K."/>
            <person name="Emerson J.B."/>
            <person name="Anantharaman K."/>
            <person name="Thomas B.C."/>
            <person name="Malmstrom R."/>
            <person name="Stieglmeier M."/>
            <person name="Klingl A."/>
            <person name="Woyke T."/>
            <person name="Ryan C.M."/>
            <person name="Banfield J.F."/>
        </authorList>
    </citation>
    <scope>NUCLEOTIDE SEQUENCE [LARGE SCALE GENOMIC DNA]</scope>
</reference>
<sequence length="678" mass="75476">MDTKKAFLTLLACLIIAATLIIKFWPPKTAPTPPGSNISEITPRFNTFKTFATDQEFIDYMASSARGSVNYSGRAVMMDTKAPGMPLPVTGGGAAESSVDRVSETNTQVFGIDEPDIVKTDGTTIYYSRPYINDYPVKRIQPIMEKPLAPELLMQRVDPGLMPERNPEIISRGGISIFNTSPPGTISSKKTMNMSGDMLLSNNTLVVFNESNYAKRTVTGFDISNPQSPQTSWKIPLKENVTRVAARLLNDKLYLVTKTYPQSGHPCPIPMLDISGSRGFIPCREIHRPPMQVSADSVYTAYKINVDDGGIEDSVSFVGSSNKETVYMSKDALYTGYYYSGDMVKIMYGFVLENKDMFPATVSQKLAKLKDYDISEGSKLSELSMILSSYTSTFDEDKRVEFESNMQNRMKKFMKLHARELEKTGIVKINLDSFSVAATGDVPGKTLNQFALDEYRGNLRIATTVGQNSWFGQFGQLTQSFSDVYVLNGSLKQLGSVLDLGKTERIYSVRFIADQGYVVTFRQTDPLYVIDLSNGSDPKVTGELKIPGYSAYLHPLTETVLLGVGKEGQNVKLSLFDVSDPENPTELDSYILDEYWSEALDNHHAFLADDKHKAFFIPGSKGGYVFSYEGNQIAMKKAVSDEQVQRALYINNYLYVIGNSRIVVLNENNWTVVKELDL</sequence>
<dbReference type="Pfam" id="PF09826">
    <property type="entry name" value="Beta_propel"/>
    <property type="match status" value="1"/>
</dbReference>
<evidence type="ECO:0000313" key="2">
    <source>
        <dbReference type="Proteomes" id="UP000230108"/>
    </source>
</evidence>
<dbReference type="EMBL" id="PFLF01000063">
    <property type="protein sequence ID" value="PIY68976.1"/>
    <property type="molecule type" value="Genomic_DNA"/>
</dbReference>
<dbReference type="Proteomes" id="UP000230108">
    <property type="component" value="Unassembled WGS sequence"/>
</dbReference>
<accession>A0A2M7QCM4</accession>
<evidence type="ECO:0008006" key="3">
    <source>
        <dbReference type="Google" id="ProtNLM"/>
    </source>
</evidence>
<comment type="caution">
    <text evidence="1">The sequence shown here is derived from an EMBL/GenBank/DDBJ whole genome shotgun (WGS) entry which is preliminary data.</text>
</comment>
<evidence type="ECO:0000313" key="1">
    <source>
        <dbReference type="EMBL" id="PIY68976.1"/>
    </source>
</evidence>
<dbReference type="InterPro" id="IPR011047">
    <property type="entry name" value="Quinoprotein_ADH-like_sf"/>
</dbReference>
<proteinExistence type="predicted"/>
<dbReference type="InterPro" id="IPR014441">
    <property type="entry name" value="UCP006425_b-propeller"/>
</dbReference>
<protein>
    <recommendedName>
        <fullName evidence="3">Beta propeller domain-containing protein</fullName>
    </recommendedName>
</protein>
<name>A0A2M7QCM4_9BACT</name>
<dbReference type="SUPFAM" id="SSF50998">
    <property type="entry name" value="Quinoprotein alcohol dehydrogenase-like"/>
    <property type="match status" value="1"/>
</dbReference>
<dbReference type="InterPro" id="IPR019198">
    <property type="entry name" value="Beta_propeller_containing"/>
</dbReference>
<gene>
    <name evidence="1" type="ORF">COY90_03070</name>
</gene>
<dbReference type="AlphaFoldDB" id="A0A2M7QCM4"/>
<organism evidence="1 2">
    <name type="scientific">Candidatus Roizmanbacteria bacterium CG_4_10_14_0_8_um_filter_39_9</name>
    <dbReference type="NCBI Taxonomy" id="1974829"/>
    <lineage>
        <taxon>Bacteria</taxon>
        <taxon>Candidatus Roizmaniibacteriota</taxon>
    </lineage>
</organism>